<accession>A0A1E3H6V6</accession>
<organism evidence="1 2">
    <name type="scientific">Methylobrevis pamukkalensis</name>
    <dbReference type="NCBI Taxonomy" id="1439726"/>
    <lineage>
        <taxon>Bacteria</taxon>
        <taxon>Pseudomonadati</taxon>
        <taxon>Pseudomonadota</taxon>
        <taxon>Alphaproteobacteria</taxon>
        <taxon>Hyphomicrobiales</taxon>
        <taxon>Pleomorphomonadaceae</taxon>
        <taxon>Methylobrevis</taxon>
    </lineage>
</organism>
<sequence>MILTKLTGLRLLAIGLLTLGVGTWAGSTARAEAPTDGGTIVIGDSNGAPVEVPVALFGDIAVTGPWARATNAGSRVGGVYFGIENRSASEIRLLSVATPVAQATALNDMPLIDKVARIVPVEGGIAIPPGGKVELRPGGLHVMLKGLTSPLRPGARFPMTLEFSNGTSADVEVQIWDVGAMRIISQ</sequence>
<dbReference type="InterPro" id="IPR007410">
    <property type="entry name" value="LpqE-like"/>
</dbReference>
<dbReference type="Pfam" id="PF04314">
    <property type="entry name" value="PCuAC"/>
    <property type="match status" value="1"/>
</dbReference>
<dbReference type="EMBL" id="MCRJ01000008">
    <property type="protein sequence ID" value="ODN72069.1"/>
    <property type="molecule type" value="Genomic_DNA"/>
</dbReference>
<name>A0A1E3H6V6_9HYPH</name>
<dbReference type="AlphaFoldDB" id="A0A1E3H6V6"/>
<dbReference type="Proteomes" id="UP000094622">
    <property type="component" value="Unassembled WGS sequence"/>
</dbReference>
<dbReference type="OrthoDB" id="9796962at2"/>
<evidence type="ECO:0008006" key="3">
    <source>
        <dbReference type="Google" id="ProtNLM"/>
    </source>
</evidence>
<dbReference type="SUPFAM" id="SSF110087">
    <property type="entry name" value="DR1885-like metal-binding protein"/>
    <property type="match status" value="1"/>
</dbReference>
<protein>
    <recommendedName>
        <fullName evidence="3">Copper chaperone PCu(A)C</fullName>
    </recommendedName>
</protein>
<dbReference type="PANTHER" id="PTHR36302">
    <property type="entry name" value="BLR7088 PROTEIN"/>
    <property type="match status" value="1"/>
</dbReference>
<evidence type="ECO:0000313" key="1">
    <source>
        <dbReference type="EMBL" id="ODN72069.1"/>
    </source>
</evidence>
<gene>
    <name evidence="1" type="ORF">A6302_00584</name>
</gene>
<dbReference type="InterPro" id="IPR058248">
    <property type="entry name" value="Lxx211020-like"/>
</dbReference>
<dbReference type="InterPro" id="IPR036182">
    <property type="entry name" value="PCuAC_sf"/>
</dbReference>
<dbReference type="Gene3D" id="2.60.40.1890">
    <property type="entry name" value="PCu(A)C copper chaperone"/>
    <property type="match status" value="1"/>
</dbReference>
<comment type="caution">
    <text evidence="1">The sequence shown here is derived from an EMBL/GenBank/DDBJ whole genome shotgun (WGS) entry which is preliminary data.</text>
</comment>
<dbReference type="PANTHER" id="PTHR36302:SF1">
    <property type="entry name" value="COPPER CHAPERONE PCU(A)C"/>
    <property type="match status" value="1"/>
</dbReference>
<proteinExistence type="predicted"/>
<keyword evidence="2" id="KW-1185">Reference proteome</keyword>
<reference evidence="1 2" key="1">
    <citation type="submission" date="2016-07" db="EMBL/GenBank/DDBJ databases">
        <title>Draft Genome Sequence of Methylobrevis pamukkalensis PK2.</title>
        <authorList>
            <person name="Vasilenko O.V."/>
            <person name="Doronina N.V."/>
            <person name="Shmareva M.N."/>
            <person name="Tarlachkov S.V."/>
            <person name="Mustakhimov I."/>
            <person name="Trotsenko Y.A."/>
        </authorList>
    </citation>
    <scope>NUCLEOTIDE SEQUENCE [LARGE SCALE GENOMIC DNA]</scope>
    <source>
        <strain evidence="1 2">PK2</strain>
    </source>
</reference>
<evidence type="ECO:0000313" key="2">
    <source>
        <dbReference type="Proteomes" id="UP000094622"/>
    </source>
</evidence>
<dbReference type="RefSeq" id="WP_069305728.1">
    <property type="nucleotide sequence ID" value="NZ_MCRJ01000008.1"/>
</dbReference>